<keyword evidence="1" id="KW-0812">Transmembrane</keyword>
<feature type="transmembrane region" description="Helical" evidence="1">
    <location>
        <begin position="66"/>
        <end position="87"/>
    </location>
</feature>
<feature type="transmembrane region" description="Helical" evidence="1">
    <location>
        <begin position="149"/>
        <end position="170"/>
    </location>
</feature>
<proteinExistence type="predicted"/>
<name>A0A5C7FXZ4_9BACT</name>
<evidence type="ECO:0008006" key="4">
    <source>
        <dbReference type="Google" id="ProtNLM"/>
    </source>
</evidence>
<organism evidence="2 3">
    <name type="scientific">Neolewinella aurantiaca</name>
    <dbReference type="NCBI Taxonomy" id="2602767"/>
    <lineage>
        <taxon>Bacteria</taxon>
        <taxon>Pseudomonadati</taxon>
        <taxon>Bacteroidota</taxon>
        <taxon>Saprospiria</taxon>
        <taxon>Saprospirales</taxon>
        <taxon>Lewinellaceae</taxon>
        <taxon>Neolewinella</taxon>
    </lineage>
</organism>
<feature type="transmembrane region" description="Helical" evidence="1">
    <location>
        <begin position="179"/>
        <end position="196"/>
    </location>
</feature>
<comment type="caution">
    <text evidence="2">The sequence shown here is derived from an EMBL/GenBank/DDBJ whole genome shotgun (WGS) entry which is preliminary data.</text>
</comment>
<feature type="transmembrane region" description="Helical" evidence="1">
    <location>
        <begin position="247"/>
        <end position="267"/>
    </location>
</feature>
<keyword evidence="1" id="KW-1133">Transmembrane helix</keyword>
<reference evidence="2 3" key="1">
    <citation type="submission" date="2019-08" db="EMBL/GenBank/DDBJ databases">
        <title>Lewinella sp. strain SSH13 Genome sequencing and assembly.</title>
        <authorList>
            <person name="Kim I."/>
        </authorList>
    </citation>
    <scope>NUCLEOTIDE SEQUENCE [LARGE SCALE GENOMIC DNA]</scope>
    <source>
        <strain evidence="2 3">SSH13</strain>
    </source>
</reference>
<evidence type="ECO:0000313" key="2">
    <source>
        <dbReference type="EMBL" id="TXF91691.1"/>
    </source>
</evidence>
<dbReference type="RefSeq" id="WP_147928732.1">
    <property type="nucleotide sequence ID" value="NZ_VOXD01000001.1"/>
</dbReference>
<protein>
    <recommendedName>
        <fullName evidence="4">ABC-2 type transport system permease protein</fullName>
    </recommendedName>
</protein>
<keyword evidence="3" id="KW-1185">Reference proteome</keyword>
<sequence>MSSLKRIYLACRVAIAELNLRNYLLSVSILIGSFILGLLVNNDSNNGVISVLRKEYLFWDPQTLNITIAIAGWISGLIISGTLYNNWFKEENQTIRTLTLPLSNAERFAAMTLLYFVYAPLTTLLPPLLLTMAACMMAPEAFILPAPVYLWEALIIGWLAHAATCIAWLFPSIAYGKKVGFVLVGIIGAVILYLNLTYSTISDVANIPYTATAMLDQSVVGLSDQSFQLSEAPRTTVRVAYDPDQSLYPFAQLVFALMMLAAAYFALTRKTT</sequence>
<evidence type="ECO:0000256" key="1">
    <source>
        <dbReference type="SAM" id="Phobius"/>
    </source>
</evidence>
<gene>
    <name evidence="2" type="ORF">FUA23_00465</name>
</gene>
<keyword evidence="1" id="KW-0472">Membrane</keyword>
<feature type="transmembrane region" description="Helical" evidence="1">
    <location>
        <begin position="20"/>
        <end position="40"/>
    </location>
</feature>
<dbReference type="Proteomes" id="UP000321907">
    <property type="component" value="Unassembled WGS sequence"/>
</dbReference>
<dbReference type="EMBL" id="VOXD01000001">
    <property type="protein sequence ID" value="TXF91691.1"/>
    <property type="molecule type" value="Genomic_DNA"/>
</dbReference>
<evidence type="ECO:0000313" key="3">
    <source>
        <dbReference type="Proteomes" id="UP000321907"/>
    </source>
</evidence>
<accession>A0A5C7FXZ4</accession>
<dbReference type="AlphaFoldDB" id="A0A5C7FXZ4"/>
<feature type="transmembrane region" description="Helical" evidence="1">
    <location>
        <begin position="108"/>
        <end position="129"/>
    </location>
</feature>